<proteinExistence type="predicted"/>
<evidence type="ECO:0000313" key="1">
    <source>
        <dbReference type="EMBL" id="MBW84213.1"/>
    </source>
</evidence>
<name>A0A2P2ISM0_RHIMU</name>
<reference evidence="1" key="1">
    <citation type="submission" date="2018-02" db="EMBL/GenBank/DDBJ databases">
        <title>Rhizophora mucronata_Transcriptome.</title>
        <authorList>
            <person name="Meera S.P."/>
            <person name="Sreeshan A."/>
            <person name="Augustine A."/>
        </authorList>
    </citation>
    <scope>NUCLEOTIDE SEQUENCE</scope>
    <source>
        <tissue evidence="1">Leaf</tissue>
    </source>
</reference>
<dbReference type="EMBL" id="GGEC01003730">
    <property type="protein sequence ID" value="MBW84213.1"/>
    <property type="molecule type" value="Transcribed_RNA"/>
</dbReference>
<protein>
    <submittedName>
        <fullName evidence="1">Uncharacterized protein</fullName>
    </submittedName>
</protein>
<accession>A0A2P2ISM0</accession>
<sequence>MIIVNDFFIFFVNEKLRISLPLHANHLLQTQH</sequence>
<dbReference type="AlphaFoldDB" id="A0A2P2ISM0"/>
<organism evidence="1">
    <name type="scientific">Rhizophora mucronata</name>
    <name type="common">Asiatic mangrove</name>
    <dbReference type="NCBI Taxonomy" id="61149"/>
    <lineage>
        <taxon>Eukaryota</taxon>
        <taxon>Viridiplantae</taxon>
        <taxon>Streptophyta</taxon>
        <taxon>Embryophyta</taxon>
        <taxon>Tracheophyta</taxon>
        <taxon>Spermatophyta</taxon>
        <taxon>Magnoliopsida</taxon>
        <taxon>eudicotyledons</taxon>
        <taxon>Gunneridae</taxon>
        <taxon>Pentapetalae</taxon>
        <taxon>rosids</taxon>
        <taxon>fabids</taxon>
        <taxon>Malpighiales</taxon>
        <taxon>Rhizophoraceae</taxon>
        <taxon>Rhizophora</taxon>
    </lineage>
</organism>